<proteinExistence type="predicted"/>
<evidence type="ECO:0000256" key="1">
    <source>
        <dbReference type="SAM" id="MobiDB-lite"/>
    </source>
</evidence>
<dbReference type="AlphaFoldDB" id="A0A8B8NVS0"/>
<evidence type="ECO:0000313" key="4">
    <source>
        <dbReference type="RefSeq" id="XP_030526630.1"/>
    </source>
</evidence>
<keyword evidence="2" id="KW-0472">Membrane</keyword>
<protein>
    <submittedName>
        <fullName evidence="4">Transmembrane protein 209</fullName>
    </submittedName>
</protein>
<dbReference type="Pfam" id="PF09786">
    <property type="entry name" value="CytochromB561_N"/>
    <property type="match status" value="1"/>
</dbReference>
<dbReference type="GeneID" id="115738215"/>
<feature type="transmembrane region" description="Helical" evidence="2">
    <location>
        <begin position="43"/>
        <end position="62"/>
    </location>
</feature>
<dbReference type="PANTHER" id="PTHR21780:SF0">
    <property type="entry name" value="TRANSMEMBRANE PROTEIN 209"/>
    <property type="match status" value="1"/>
</dbReference>
<dbReference type="InterPro" id="IPR019176">
    <property type="entry name" value="Cytochrome_B561-rel"/>
</dbReference>
<accession>A0A8B8NVS0</accession>
<evidence type="ECO:0000313" key="3">
    <source>
        <dbReference type="Proteomes" id="UP000827889"/>
    </source>
</evidence>
<feature type="compositionally biased region" description="Polar residues" evidence="1">
    <location>
        <begin position="226"/>
        <end position="244"/>
    </location>
</feature>
<feature type="region of interest" description="Disordered" evidence="1">
    <location>
        <begin position="149"/>
        <end position="168"/>
    </location>
</feature>
<keyword evidence="3" id="KW-1185">Reference proteome</keyword>
<dbReference type="RefSeq" id="XP_030526630.1">
    <property type="nucleotide sequence ID" value="XM_030670770.2"/>
</dbReference>
<keyword evidence="2" id="KW-1133">Transmembrane helix</keyword>
<evidence type="ECO:0000256" key="2">
    <source>
        <dbReference type="SAM" id="Phobius"/>
    </source>
</evidence>
<dbReference type="Proteomes" id="UP000827889">
    <property type="component" value="Chromosome 8"/>
</dbReference>
<dbReference type="GO" id="GO:0016020">
    <property type="term" value="C:membrane"/>
    <property type="evidence" value="ECO:0007669"/>
    <property type="project" value="TreeGrafter"/>
</dbReference>
<name>A0A8B8NVS0_9MYRT</name>
<feature type="region of interest" description="Disordered" evidence="1">
    <location>
        <begin position="180"/>
        <end position="244"/>
    </location>
</feature>
<keyword evidence="2 4" id="KW-0812">Transmembrane</keyword>
<gene>
    <name evidence="4" type="primary">LOC115738215</name>
</gene>
<dbReference type="KEGG" id="rarg:115738215"/>
<sequence>MDGGGRDRASPPQATAKPSKFAVYRNPALAAALAANSLVPSKLTLLSTFFFSSASAFAFLSFSSREDAFIDYLKLKNLSEETAYFLAKILQTAVALLFLGALFALFKAISLHISRNSGVLLSPSVGTKDQPTLSTRQLALLGIKPRANQVVSEPSKKPPKSKAHLTPSSDLLVPLHQTITSSNRSSRISTDKLISTGGSKGRPVGTPSKSPGSSSLYLVPGAVSPLPSSQHSPGPDSVVSSPWLSNRVSPMKDITSEEKLEQFLAEVDEKITESAGKLATPSPTIKGFGIASPNTVVSSANNSGTTRSTPLRSVRMSPGSQKFSTPPKKGEGDLPPPMSLEEAVEAFEHLGIYPEIELWHDRLRQWFSSVLLNPLLKKIESSHIQVMEGAAKLGVSITVCQVGEVSGTSTVSQIDRSKEWLPAYTLDEDGLLHQLRATLIQVLDAAMPKQPTANLQQPPLQNPLIPLMQECVDAITEHQRLQALLKGELIKCLLPQSSVRMDYVVERIRELAVGTCVKNYDFLGSGEVYDQMKKKWTPDVPTDSHLLLYLFCAFLEHPKWMLHVDPTSYTGAQSSKNPLFLGVLPPKERFPEKYVAAVSAVPSVLHPGACILVVGKQSPPVFALYWDKKLQFSLQGRTAMWDSILLLCHRINVGYGGIVRGMHLGSSALSLLPVFDTNNEN</sequence>
<feature type="compositionally biased region" description="Polar residues" evidence="1">
    <location>
        <begin position="296"/>
        <end position="311"/>
    </location>
</feature>
<feature type="region of interest" description="Disordered" evidence="1">
    <location>
        <begin position="296"/>
        <end position="335"/>
    </location>
</feature>
<organism evidence="3 4">
    <name type="scientific">Rhodamnia argentea</name>
    <dbReference type="NCBI Taxonomy" id="178133"/>
    <lineage>
        <taxon>Eukaryota</taxon>
        <taxon>Viridiplantae</taxon>
        <taxon>Streptophyta</taxon>
        <taxon>Embryophyta</taxon>
        <taxon>Tracheophyta</taxon>
        <taxon>Spermatophyta</taxon>
        <taxon>Magnoliopsida</taxon>
        <taxon>eudicotyledons</taxon>
        <taxon>Gunneridae</taxon>
        <taxon>Pentapetalae</taxon>
        <taxon>rosids</taxon>
        <taxon>malvids</taxon>
        <taxon>Myrtales</taxon>
        <taxon>Myrtaceae</taxon>
        <taxon>Myrtoideae</taxon>
        <taxon>Myrteae</taxon>
        <taxon>Australasian group</taxon>
        <taxon>Rhodamnia</taxon>
    </lineage>
</organism>
<dbReference type="OrthoDB" id="509821at2759"/>
<reference evidence="4" key="1">
    <citation type="submission" date="2025-08" db="UniProtKB">
        <authorList>
            <consortium name="RefSeq"/>
        </authorList>
    </citation>
    <scope>IDENTIFICATION</scope>
    <source>
        <tissue evidence="4">Leaf</tissue>
    </source>
</reference>
<dbReference type="PANTHER" id="PTHR21780">
    <property type="entry name" value="TRANSMEMBRANE PROTEIN 209"/>
    <property type="match status" value="1"/>
</dbReference>
<feature type="compositionally biased region" description="Polar residues" evidence="1">
    <location>
        <begin position="207"/>
        <end position="216"/>
    </location>
</feature>
<feature type="transmembrane region" description="Helical" evidence="2">
    <location>
        <begin position="83"/>
        <end position="106"/>
    </location>
</feature>